<reference evidence="2 3" key="1">
    <citation type="submission" date="2013-03" db="EMBL/GenBank/DDBJ databases">
        <authorList>
            <person name="Warren W."/>
            <person name="Wilson R.K."/>
        </authorList>
    </citation>
    <scope>NUCLEOTIDE SEQUENCE</scope>
</reference>
<protein>
    <submittedName>
        <fullName evidence="2">Uncharacterized protein</fullName>
    </submittedName>
</protein>
<dbReference type="GeneTree" id="ENSGT01050000245173"/>
<organism evidence="2 3">
    <name type="scientific">Macaca fascicularis</name>
    <name type="common">Crab-eating macaque</name>
    <name type="synonym">Cynomolgus monkey</name>
    <dbReference type="NCBI Taxonomy" id="9541"/>
    <lineage>
        <taxon>Eukaryota</taxon>
        <taxon>Metazoa</taxon>
        <taxon>Chordata</taxon>
        <taxon>Craniata</taxon>
        <taxon>Vertebrata</taxon>
        <taxon>Euteleostomi</taxon>
        <taxon>Mammalia</taxon>
        <taxon>Eutheria</taxon>
        <taxon>Euarchontoglires</taxon>
        <taxon>Primates</taxon>
        <taxon>Haplorrhini</taxon>
        <taxon>Catarrhini</taxon>
        <taxon>Cercopithecidae</taxon>
        <taxon>Cercopithecinae</taxon>
        <taxon>Macaca</taxon>
    </lineage>
</organism>
<keyword evidence="3" id="KW-1185">Reference proteome</keyword>
<accession>A0A7N9CZ11</accession>
<proteinExistence type="predicted"/>
<sequence>MQMDQWDRIACIETEMLGSALQLSGVGGGLGNDRCWDAWVEKSQVGPGAVAHACNPSTLGGRGGRITRSGDRDHGETPSLLKIQKISRSGCEPIVPATREAEAGEWREPGRQSLQ</sequence>
<evidence type="ECO:0000313" key="3">
    <source>
        <dbReference type="Proteomes" id="UP000233100"/>
    </source>
</evidence>
<evidence type="ECO:0000256" key="1">
    <source>
        <dbReference type="SAM" id="MobiDB-lite"/>
    </source>
</evidence>
<reference evidence="2" key="3">
    <citation type="submission" date="2025-09" db="UniProtKB">
        <authorList>
            <consortium name="Ensembl"/>
        </authorList>
    </citation>
    <scope>IDENTIFICATION</scope>
</reference>
<feature type="compositionally biased region" description="Basic and acidic residues" evidence="1">
    <location>
        <begin position="99"/>
        <end position="115"/>
    </location>
</feature>
<feature type="region of interest" description="Disordered" evidence="1">
    <location>
        <begin position="56"/>
        <end position="115"/>
    </location>
</feature>
<evidence type="ECO:0000313" key="2">
    <source>
        <dbReference type="Ensembl" id="ENSMFAP00000056016.1"/>
    </source>
</evidence>
<dbReference type="Ensembl" id="ENSMFAT00000100600.1">
    <property type="protein sequence ID" value="ENSMFAP00000056016.1"/>
    <property type="gene ID" value="ENSMFAG00000057548.1"/>
</dbReference>
<reference evidence="2" key="2">
    <citation type="submission" date="2025-08" db="UniProtKB">
        <authorList>
            <consortium name="Ensembl"/>
        </authorList>
    </citation>
    <scope>IDENTIFICATION</scope>
</reference>
<name>A0A7N9CZ11_MACFA</name>
<dbReference type="Proteomes" id="UP000233100">
    <property type="component" value="Chromosome 5"/>
</dbReference>
<dbReference type="AlphaFoldDB" id="A0A7N9CZ11"/>